<name>A0A9I9D6Y3_CUCME</name>
<sequence length="116" mass="13041">MAGESERLEYASQRWRSEDEALSLPLLPLKLQIPKSQVQLKRLDQRTLCWVSYSMTTSLFFMNSINRSTFTLGKGICEPAGREAKSVSPRESGKAGHKSVPVGAYEEVRPHRESVS</sequence>
<dbReference type="AlphaFoldDB" id="A0A9I9D6Y3"/>
<dbReference type="Gramene" id="MELO3C014050.2.1">
    <property type="protein sequence ID" value="MELO3C014050.2.1"/>
    <property type="gene ID" value="MELO3C014050.2"/>
</dbReference>
<protein>
    <submittedName>
        <fullName evidence="2">Uncharacterized protein</fullName>
    </submittedName>
</protein>
<reference evidence="2" key="1">
    <citation type="submission" date="2023-03" db="UniProtKB">
        <authorList>
            <consortium name="EnsemblPlants"/>
        </authorList>
    </citation>
    <scope>IDENTIFICATION</scope>
</reference>
<organism evidence="2">
    <name type="scientific">Cucumis melo</name>
    <name type="common">Muskmelon</name>
    <dbReference type="NCBI Taxonomy" id="3656"/>
    <lineage>
        <taxon>Eukaryota</taxon>
        <taxon>Viridiplantae</taxon>
        <taxon>Streptophyta</taxon>
        <taxon>Embryophyta</taxon>
        <taxon>Tracheophyta</taxon>
        <taxon>Spermatophyta</taxon>
        <taxon>Magnoliopsida</taxon>
        <taxon>eudicotyledons</taxon>
        <taxon>Gunneridae</taxon>
        <taxon>Pentapetalae</taxon>
        <taxon>rosids</taxon>
        <taxon>fabids</taxon>
        <taxon>Cucurbitales</taxon>
        <taxon>Cucurbitaceae</taxon>
        <taxon>Benincaseae</taxon>
        <taxon>Cucumis</taxon>
    </lineage>
</organism>
<accession>A0A9I9D6Y3</accession>
<feature type="compositionally biased region" description="Basic and acidic residues" evidence="1">
    <location>
        <begin position="106"/>
        <end position="116"/>
    </location>
</feature>
<evidence type="ECO:0000313" key="2">
    <source>
        <dbReference type="EnsemblPlants" id="MELO3C014050.2.1"/>
    </source>
</evidence>
<feature type="region of interest" description="Disordered" evidence="1">
    <location>
        <begin position="81"/>
        <end position="116"/>
    </location>
</feature>
<evidence type="ECO:0000256" key="1">
    <source>
        <dbReference type="SAM" id="MobiDB-lite"/>
    </source>
</evidence>
<proteinExistence type="predicted"/>
<dbReference type="EnsemblPlants" id="MELO3C014050.2.1">
    <property type="protein sequence ID" value="MELO3C014050.2.1"/>
    <property type="gene ID" value="MELO3C014050.2"/>
</dbReference>